<protein>
    <submittedName>
        <fullName evidence="3">Outer membrane protein beta-barrel domain-containing protein</fullName>
    </submittedName>
</protein>
<sequence>MKKTILLLTFVLASFYGYAQDALYGVRAGYNISNLDFDPSVPAGVANAHRNGFAIGFFGEYSLTDAFSFAPEVQFSAEGAKDQELRINYIQVPLFFKYKIDSALSVGLGPQAALKGHSYEDGLRNLGFSVLGGLEYLITDEFFIDFRYSYGLSNVLDDNDAGLEAKNTNMQIGFGVKF</sequence>
<evidence type="ECO:0000256" key="1">
    <source>
        <dbReference type="SAM" id="SignalP"/>
    </source>
</evidence>
<organism evidence="3 4">
    <name type="scientific">Olleya namhaensis</name>
    <dbReference type="NCBI Taxonomy" id="1144750"/>
    <lineage>
        <taxon>Bacteria</taxon>
        <taxon>Pseudomonadati</taxon>
        <taxon>Bacteroidota</taxon>
        <taxon>Flavobacteriia</taxon>
        <taxon>Flavobacteriales</taxon>
        <taxon>Flavobacteriaceae</taxon>
    </lineage>
</organism>
<dbReference type="AlphaFoldDB" id="A0A1I3SZG2"/>
<dbReference type="SUPFAM" id="SSF56925">
    <property type="entry name" value="OMPA-like"/>
    <property type="match status" value="1"/>
</dbReference>
<feature type="domain" description="Outer membrane protein beta-barrel" evidence="2">
    <location>
        <begin position="19"/>
        <end position="156"/>
    </location>
</feature>
<proteinExistence type="predicted"/>
<feature type="signal peptide" evidence="1">
    <location>
        <begin position="1"/>
        <end position="19"/>
    </location>
</feature>
<dbReference type="RefSeq" id="WP_090842231.1">
    <property type="nucleotide sequence ID" value="NZ_CANMCU010000009.1"/>
</dbReference>
<evidence type="ECO:0000313" key="4">
    <source>
        <dbReference type="Proteomes" id="UP000199559"/>
    </source>
</evidence>
<dbReference type="InterPro" id="IPR011250">
    <property type="entry name" value="OMP/PagP_B-barrel"/>
</dbReference>
<dbReference type="Pfam" id="PF13568">
    <property type="entry name" value="OMP_b-brl_2"/>
    <property type="match status" value="1"/>
</dbReference>
<gene>
    <name evidence="3" type="ORF">SAMN05443431_11243</name>
</gene>
<accession>A0A1I3SZG2</accession>
<dbReference type="STRING" id="1144750.SAMN05443431_11243"/>
<evidence type="ECO:0000259" key="2">
    <source>
        <dbReference type="Pfam" id="PF13568"/>
    </source>
</evidence>
<keyword evidence="1" id="KW-0732">Signal</keyword>
<dbReference type="InterPro" id="IPR025665">
    <property type="entry name" value="Beta-barrel_OMP_2"/>
</dbReference>
<dbReference type="EMBL" id="FORM01000012">
    <property type="protein sequence ID" value="SFJ63249.1"/>
    <property type="molecule type" value="Genomic_DNA"/>
</dbReference>
<name>A0A1I3SZG2_9FLAO</name>
<feature type="chain" id="PRO_5011532654" evidence="1">
    <location>
        <begin position="20"/>
        <end position="178"/>
    </location>
</feature>
<reference evidence="4" key="1">
    <citation type="submission" date="2016-10" db="EMBL/GenBank/DDBJ databases">
        <authorList>
            <person name="Varghese N."/>
            <person name="Submissions S."/>
        </authorList>
    </citation>
    <scope>NUCLEOTIDE SEQUENCE [LARGE SCALE GENOMIC DNA]</scope>
    <source>
        <strain evidence="4">DSM 28881</strain>
    </source>
</reference>
<dbReference type="Proteomes" id="UP000199559">
    <property type="component" value="Unassembled WGS sequence"/>
</dbReference>
<evidence type="ECO:0000313" key="3">
    <source>
        <dbReference type="EMBL" id="SFJ63249.1"/>
    </source>
</evidence>
<keyword evidence="4" id="KW-1185">Reference proteome</keyword>